<keyword evidence="3" id="KW-1185">Reference proteome</keyword>
<proteinExistence type="predicted"/>
<accession>A0ABY1NLG1</accession>
<dbReference type="RefSeq" id="WP_283400527.1">
    <property type="nucleotide sequence ID" value="NZ_FXUB01000002.1"/>
</dbReference>
<gene>
    <name evidence="2" type="ORF">SAMN06265339_1053</name>
</gene>
<feature type="coiled-coil region" evidence="1">
    <location>
        <begin position="29"/>
        <end position="77"/>
    </location>
</feature>
<reference evidence="2 3" key="1">
    <citation type="submission" date="2017-05" db="EMBL/GenBank/DDBJ databases">
        <authorList>
            <person name="Varghese N."/>
            <person name="Submissions S."/>
        </authorList>
    </citation>
    <scope>NUCLEOTIDE SEQUENCE [LARGE SCALE GENOMIC DNA]</scope>
    <source>
        <strain evidence="2 3">DSM 15522</strain>
    </source>
</reference>
<dbReference type="EMBL" id="FXUB01000002">
    <property type="protein sequence ID" value="SMP12504.1"/>
    <property type="molecule type" value="Genomic_DNA"/>
</dbReference>
<comment type="caution">
    <text evidence="2">The sequence shown here is derived from an EMBL/GenBank/DDBJ whole genome shotgun (WGS) entry which is preliminary data.</text>
</comment>
<keyword evidence="1" id="KW-0175">Coiled coil</keyword>
<evidence type="ECO:0000313" key="2">
    <source>
        <dbReference type="EMBL" id="SMP12504.1"/>
    </source>
</evidence>
<dbReference type="Proteomes" id="UP001157911">
    <property type="component" value="Unassembled WGS sequence"/>
</dbReference>
<name>A0ABY1NLG1_9BACT</name>
<evidence type="ECO:0000256" key="1">
    <source>
        <dbReference type="SAM" id="Coils"/>
    </source>
</evidence>
<protein>
    <submittedName>
        <fullName evidence="2">Uncharacterized protein</fullName>
    </submittedName>
</protein>
<evidence type="ECO:0000313" key="3">
    <source>
        <dbReference type="Proteomes" id="UP001157911"/>
    </source>
</evidence>
<sequence length="180" mass="20675">MLRTNKEMIVLTTITLLSLILFLFTVYRYISFSENYDSLQAEISRLQRENTNLQYQIKTKEQEIVQLKEQKENIIKSIEKFPPFNSPELIGKRISEICVTDNMQILNLNSALTPKENFSLTTSVVLKGKEQNAIKAIKDILNSFPLSLKAISLFNNNGTTLQMSWKTPIINLQELGNETD</sequence>
<organism evidence="2 3">
    <name type="scientific">Desulfurobacterium pacificum</name>
    <dbReference type="NCBI Taxonomy" id="240166"/>
    <lineage>
        <taxon>Bacteria</taxon>
        <taxon>Pseudomonadati</taxon>
        <taxon>Aquificota</taxon>
        <taxon>Aquificia</taxon>
        <taxon>Desulfurobacteriales</taxon>
        <taxon>Desulfurobacteriaceae</taxon>
        <taxon>Desulfurobacterium</taxon>
    </lineage>
</organism>